<protein>
    <submittedName>
        <fullName evidence="5">Efflux RND transporter periplasmic adaptor subunit</fullName>
    </submittedName>
</protein>
<dbReference type="Gene3D" id="2.40.30.170">
    <property type="match status" value="1"/>
</dbReference>
<proteinExistence type="inferred from homology"/>
<feature type="region of interest" description="Disordered" evidence="3">
    <location>
        <begin position="22"/>
        <end position="42"/>
    </location>
</feature>
<evidence type="ECO:0000313" key="5">
    <source>
        <dbReference type="EMBL" id="GAA4503591.1"/>
    </source>
</evidence>
<accession>A0ABP8QLB8</accession>
<dbReference type="Gene3D" id="2.40.50.100">
    <property type="match status" value="1"/>
</dbReference>
<dbReference type="Pfam" id="PF25954">
    <property type="entry name" value="Beta-barrel_RND_2"/>
    <property type="match status" value="1"/>
</dbReference>
<dbReference type="NCBIfam" id="TIGR01730">
    <property type="entry name" value="RND_mfp"/>
    <property type="match status" value="1"/>
</dbReference>
<organism evidence="5 6">
    <name type="scientific">Hymenobacter ginsengisoli</name>
    <dbReference type="NCBI Taxonomy" id="1051626"/>
    <lineage>
        <taxon>Bacteria</taxon>
        <taxon>Pseudomonadati</taxon>
        <taxon>Bacteroidota</taxon>
        <taxon>Cytophagia</taxon>
        <taxon>Cytophagales</taxon>
        <taxon>Hymenobacteraceae</taxon>
        <taxon>Hymenobacter</taxon>
    </lineage>
</organism>
<evidence type="ECO:0000313" key="6">
    <source>
        <dbReference type="Proteomes" id="UP001501243"/>
    </source>
</evidence>
<comment type="caution">
    <text evidence="5">The sequence shown here is derived from an EMBL/GenBank/DDBJ whole genome shotgun (WGS) entry which is preliminary data.</text>
</comment>
<dbReference type="PANTHER" id="PTHR30097">
    <property type="entry name" value="CATION EFFLUX SYSTEM PROTEIN CUSB"/>
    <property type="match status" value="1"/>
</dbReference>
<name>A0ABP8QLB8_9BACT</name>
<sequence length="408" mass="43833">MTPSHFPFFFLLALSLLTGCGKKGADDDDHPTATQAADPPLAPNQVQLSENQVRAINLRLGRLTTQDVSNVVKATGTLSLPPQRRASVSAYQGGIIRALPVTEGQPVRQGQVLAELENPDFVQLQQDYLTQRDQFAFLEADYNRQKALLAEQVGVAKNVQQTAANYNAARATLRSLESRLTTLGIALGPLRAGRLVSRIPVKSPLAGRLRYQPGLAIGASVSPAGPLFEVLDTRRLFVELQVFEQDFGKVHVGQAVHVTLPSLPDRPATEALVAYIDPAFNPATKTVKVRAIIDHNHDEQLLPGLFVNAVIDVDPAAAPAAVATVPDAALVPEGESNYLYTLVSTRHEATGNEYVYEKHEVRTGAAARGFTAITPVDKLPANAQIVINGAYYLQAQQGKSSGGQGDDD</sequence>
<dbReference type="RefSeq" id="WP_208129754.1">
    <property type="nucleotide sequence ID" value="NZ_BAABGQ010000006.1"/>
</dbReference>
<dbReference type="InterPro" id="IPR006143">
    <property type="entry name" value="RND_pump_MFP"/>
</dbReference>
<evidence type="ECO:0000259" key="4">
    <source>
        <dbReference type="Pfam" id="PF25954"/>
    </source>
</evidence>
<evidence type="ECO:0000256" key="1">
    <source>
        <dbReference type="ARBA" id="ARBA00009477"/>
    </source>
</evidence>
<keyword evidence="2" id="KW-0813">Transport</keyword>
<dbReference type="EMBL" id="BAABGQ010000006">
    <property type="protein sequence ID" value="GAA4503591.1"/>
    <property type="molecule type" value="Genomic_DNA"/>
</dbReference>
<feature type="domain" description="CusB-like beta-barrel" evidence="4">
    <location>
        <begin position="238"/>
        <end position="310"/>
    </location>
</feature>
<evidence type="ECO:0000256" key="3">
    <source>
        <dbReference type="SAM" id="MobiDB-lite"/>
    </source>
</evidence>
<gene>
    <name evidence="5" type="ORF">GCM10023172_28740</name>
</gene>
<reference evidence="6" key="1">
    <citation type="journal article" date="2019" name="Int. J. Syst. Evol. Microbiol.">
        <title>The Global Catalogue of Microorganisms (GCM) 10K type strain sequencing project: providing services to taxonomists for standard genome sequencing and annotation.</title>
        <authorList>
            <consortium name="The Broad Institute Genomics Platform"/>
            <consortium name="The Broad Institute Genome Sequencing Center for Infectious Disease"/>
            <person name="Wu L."/>
            <person name="Ma J."/>
        </authorList>
    </citation>
    <scope>NUCLEOTIDE SEQUENCE [LARGE SCALE GENOMIC DNA]</scope>
    <source>
        <strain evidence="6">JCM 17841</strain>
    </source>
</reference>
<dbReference type="InterPro" id="IPR058792">
    <property type="entry name" value="Beta-barrel_RND_2"/>
</dbReference>
<evidence type="ECO:0000256" key="2">
    <source>
        <dbReference type="ARBA" id="ARBA00022448"/>
    </source>
</evidence>
<dbReference type="Proteomes" id="UP001501243">
    <property type="component" value="Unassembled WGS sequence"/>
</dbReference>
<dbReference type="PANTHER" id="PTHR30097:SF4">
    <property type="entry name" value="SLR6042 PROTEIN"/>
    <property type="match status" value="1"/>
</dbReference>
<dbReference type="Gene3D" id="2.40.420.20">
    <property type="match status" value="1"/>
</dbReference>
<keyword evidence="6" id="KW-1185">Reference proteome</keyword>
<dbReference type="InterPro" id="IPR051909">
    <property type="entry name" value="MFP_Cation_Efflux"/>
</dbReference>
<dbReference type="SUPFAM" id="SSF111369">
    <property type="entry name" value="HlyD-like secretion proteins"/>
    <property type="match status" value="1"/>
</dbReference>
<comment type="similarity">
    <text evidence="1">Belongs to the membrane fusion protein (MFP) (TC 8.A.1) family.</text>
</comment>